<dbReference type="InterPro" id="IPR004360">
    <property type="entry name" value="Glyas_Fos-R_dOase_dom"/>
</dbReference>
<dbReference type="AlphaFoldDB" id="A0A518CVZ4"/>
<dbReference type="InterPro" id="IPR029068">
    <property type="entry name" value="Glyas_Bleomycin-R_OHBP_Dase"/>
</dbReference>
<evidence type="ECO:0000313" key="3">
    <source>
        <dbReference type="Proteomes" id="UP000319342"/>
    </source>
</evidence>
<organism evidence="2 3">
    <name type="scientific">Rohdeia mirabilis</name>
    <dbReference type="NCBI Taxonomy" id="2528008"/>
    <lineage>
        <taxon>Bacteria</taxon>
        <taxon>Pseudomonadati</taxon>
        <taxon>Planctomycetota</taxon>
        <taxon>Planctomycetia</taxon>
        <taxon>Planctomycetia incertae sedis</taxon>
        <taxon>Rohdeia</taxon>
    </lineage>
</organism>
<dbReference type="PANTHER" id="PTHR39175:SF1">
    <property type="entry name" value="FAMILY PROTEIN, PUTATIVE (AFU_ORTHOLOGUE AFUA_3G15060)-RELATED"/>
    <property type="match status" value="1"/>
</dbReference>
<accession>A0A518CVZ4</accession>
<proteinExistence type="predicted"/>
<evidence type="ECO:0000313" key="2">
    <source>
        <dbReference type="EMBL" id="QDU83399.1"/>
    </source>
</evidence>
<dbReference type="EMBL" id="CP036290">
    <property type="protein sequence ID" value="QDU83399.1"/>
    <property type="molecule type" value="Genomic_DNA"/>
</dbReference>
<dbReference type="PROSITE" id="PS51819">
    <property type="entry name" value="VOC"/>
    <property type="match status" value="1"/>
</dbReference>
<feature type="domain" description="VOC" evidence="1">
    <location>
        <begin position="5"/>
        <end position="119"/>
    </location>
</feature>
<sequence length="125" mass="13597" precursor="true">MDIRGIDHVQIAIPVGEEERARAFWIGVLGFDEVAKPPVNAGNGGCWFERAGIALHLGVEADFKPARKAHVAFLVADLDGTQRALEAADAPISAGGAIPGYRRLFSADPFGNRLEFMQRVDRVER</sequence>
<dbReference type="Pfam" id="PF00903">
    <property type="entry name" value="Glyoxalase"/>
    <property type="match status" value="1"/>
</dbReference>
<dbReference type="PANTHER" id="PTHR39175">
    <property type="entry name" value="FAMILY PROTEIN, PUTATIVE (AFU_ORTHOLOGUE AFUA_3G15060)-RELATED"/>
    <property type="match status" value="1"/>
</dbReference>
<name>A0A518CVZ4_9BACT</name>
<dbReference type="RefSeq" id="WP_145183018.1">
    <property type="nucleotide sequence ID" value="NZ_CP036290.1"/>
</dbReference>
<dbReference type="Proteomes" id="UP000319342">
    <property type="component" value="Chromosome"/>
</dbReference>
<gene>
    <name evidence="2" type="ORF">Pla163_04980</name>
</gene>
<reference evidence="2 3" key="1">
    <citation type="submission" date="2019-02" db="EMBL/GenBank/DDBJ databases">
        <title>Deep-cultivation of Planctomycetes and their phenomic and genomic characterization uncovers novel biology.</title>
        <authorList>
            <person name="Wiegand S."/>
            <person name="Jogler M."/>
            <person name="Boedeker C."/>
            <person name="Pinto D."/>
            <person name="Vollmers J."/>
            <person name="Rivas-Marin E."/>
            <person name="Kohn T."/>
            <person name="Peeters S.H."/>
            <person name="Heuer A."/>
            <person name="Rast P."/>
            <person name="Oberbeckmann S."/>
            <person name="Bunk B."/>
            <person name="Jeske O."/>
            <person name="Meyerdierks A."/>
            <person name="Storesund J.E."/>
            <person name="Kallscheuer N."/>
            <person name="Luecker S."/>
            <person name="Lage O.M."/>
            <person name="Pohl T."/>
            <person name="Merkel B.J."/>
            <person name="Hornburger P."/>
            <person name="Mueller R.-W."/>
            <person name="Bruemmer F."/>
            <person name="Labrenz M."/>
            <person name="Spormann A.M."/>
            <person name="Op den Camp H."/>
            <person name="Overmann J."/>
            <person name="Amann R."/>
            <person name="Jetten M.S.M."/>
            <person name="Mascher T."/>
            <person name="Medema M.H."/>
            <person name="Devos D.P."/>
            <person name="Kaster A.-K."/>
            <person name="Ovreas L."/>
            <person name="Rohde M."/>
            <person name="Galperin M.Y."/>
            <person name="Jogler C."/>
        </authorList>
    </citation>
    <scope>NUCLEOTIDE SEQUENCE [LARGE SCALE GENOMIC DNA]</scope>
    <source>
        <strain evidence="2 3">Pla163</strain>
    </source>
</reference>
<protein>
    <submittedName>
        <fullName evidence="2">Glyoxalase-like domain protein</fullName>
    </submittedName>
</protein>
<dbReference type="OrthoDB" id="9800322at2"/>
<dbReference type="SUPFAM" id="SSF54593">
    <property type="entry name" value="Glyoxalase/Bleomycin resistance protein/Dihydroxybiphenyl dioxygenase"/>
    <property type="match status" value="1"/>
</dbReference>
<evidence type="ECO:0000259" key="1">
    <source>
        <dbReference type="PROSITE" id="PS51819"/>
    </source>
</evidence>
<dbReference type="Gene3D" id="3.10.180.10">
    <property type="entry name" value="2,3-Dihydroxybiphenyl 1,2-Dioxygenase, domain 1"/>
    <property type="match status" value="1"/>
</dbReference>
<dbReference type="InterPro" id="IPR037523">
    <property type="entry name" value="VOC_core"/>
</dbReference>
<keyword evidence="3" id="KW-1185">Reference proteome</keyword>